<evidence type="ECO:0000256" key="2">
    <source>
        <dbReference type="ARBA" id="ARBA00022771"/>
    </source>
</evidence>
<evidence type="ECO:0000256" key="3">
    <source>
        <dbReference type="ARBA" id="ARBA00022833"/>
    </source>
</evidence>
<dbReference type="PROSITE" id="PS00518">
    <property type="entry name" value="ZF_RING_1"/>
    <property type="match status" value="1"/>
</dbReference>
<sequence length="711" mass="79141">MNAYALSNGGFNDPDGQSTDSDLLKTAALGAILPIQEVPRVLLCPGCGMVYEMAYCLSCSHNVCQWCYEREISQNRYMRCFVCHTLVVSRPYLNSALNQVARGYCKTQSPDVGNYDIHQHYPIPAISEKNEGALNPWDKYLGDALCGPFFCGEFVIICDKRALSMGPSSEIERKTLCLTRFTSSLEVVLVPRHRTQTAFMGLMFVHKGYSPNYTTQLSPLSVKFSITVVNQSPEKSRTYECIHTFSRGGGCYNIPIGPRSVLFDPQRNYVTSAGTVAIQVNASVFTTLTYEDAVAISGATQRLLVNVRRCAAADLEALIDRGIAHGKPEVAAHITRFLLILATIQYSVVSTSNEASIQGCRQDLTTVALCFWLKESLSFTRLLKRAIRHIDADDYELIGATLGRHCLVFLENGGPADVFDVTLKDGMLSKEELDIVCHQKDFLIEANTKVTMLEKEAKTLAIKLQEAEKKLAIQEEQVLLAENHNRKLDSILKREVAKSSRLKGALLALVGSSSDILDRMLYEKGGHPSGREREFNSLTYIIPAGLHINGVLNKAPKEISLIHKGYIELSAAFSSLSPVLNRLLRKTVLLDIRAIGTSPLVLHLFRTLLSAKPVLRIRYTESDSISEFVEPPDRLLSPNREPQTASKKQTATQPQLTTKRRHEALTPRNPEVLEILNKPSRKENEHQPVNYPSNTRLPTPSKPSSARSKRY</sequence>
<evidence type="ECO:0000313" key="6">
    <source>
        <dbReference type="EMBL" id="KWX11443.1"/>
    </source>
</evidence>
<dbReference type="EMBL" id="JXTI01000188">
    <property type="protein sequence ID" value="KWX11443.1"/>
    <property type="molecule type" value="Genomic_DNA"/>
</dbReference>
<evidence type="ECO:0000256" key="4">
    <source>
        <dbReference type="SAM" id="Coils"/>
    </source>
</evidence>
<comment type="caution">
    <text evidence="6">The sequence shown here is derived from an EMBL/GenBank/DDBJ whole genome shotgun (WGS) entry which is preliminary data.</text>
</comment>
<keyword evidence="1" id="KW-0479">Metal-binding</keyword>
<evidence type="ECO:0000313" key="7">
    <source>
        <dbReference type="Proteomes" id="UP000070089"/>
    </source>
</evidence>
<keyword evidence="4" id="KW-0175">Coiled coil</keyword>
<accession>A0A132NMX8</accession>
<dbReference type="AlphaFoldDB" id="A0A132NMX8"/>
<feature type="compositionally biased region" description="Polar residues" evidence="5">
    <location>
        <begin position="690"/>
        <end position="711"/>
    </location>
</feature>
<reference evidence="6 7" key="1">
    <citation type="journal article" date="2015" name="Mol. Biochem. Parasitol.">
        <title>Identification of polymorphic genes for use in assemblage B genotyping assays through comparative genomics of multiple assemblage B Giardia duodenalis isolates.</title>
        <authorList>
            <person name="Wielinga C."/>
            <person name="Thompson R.C."/>
            <person name="Monis P."/>
            <person name="Ryan U."/>
        </authorList>
    </citation>
    <scope>NUCLEOTIDE SEQUENCE [LARGE SCALE GENOMIC DNA]</scope>
    <source>
        <strain evidence="6 7">BAH15c1</strain>
    </source>
</reference>
<dbReference type="InterPro" id="IPR013083">
    <property type="entry name" value="Znf_RING/FYVE/PHD"/>
</dbReference>
<proteinExistence type="predicted"/>
<organism evidence="6 7">
    <name type="scientific">Giardia duodenalis assemblage B</name>
    <dbReference type="NCBI Taxonomy" id="1394984"/>
    <lineage>
        <taxon>Eukaryota</taxon>
        <taxon>Metamonada</taxon>
        <taxon>Diplomonadida</taxon>
        <taxon>Hexamitidae</taxon>
        <taxon>Giardiinae</taxon>
        <taxon>Giardia</taxon>
    </lineage>
</organism>
<dbReference type="InterPro" id="IPR017907">
    <property type="entry name" value="Znf_RING_CS"/>
</dbReference>
<evidence type="ECO:0000256" key="1">
    <source>
        <dbReference type="ARBA" id="ARBA00022723"/>
    </source>
</evidence>
<dbReference type="OrthoDB" id="10315043at2759"/>
<gene>
    <name evidence="6" type="ORF">QR46_4603</name>
</gene>
<dbReference type="Gene3D" id="3.30.40.10">
    <property type="entry name" value="Zinc/RING finger domain, C3HC4 (zinc finger)"/>
    <property type="match status" value="1"/>
</dbReference>
<dbReference type="GO" id="GO:0008270">
    <property type="term" value="F:zinc ion binding"/>
    <property type="evidence" value="ECO:0007669"/>
    <property type="project" value="UniProtKB-KW"/>
</dbReference>
<evidence type="ECO:0000256" key="5">
    <source>
        <dbReference type="SAM" id="MobiDB-lite"/>
    </source>
</evidence>
<evidence type="ECO:0008006" key="8">
    <source>
        <dbReference type="Google" id="ProtNLM"/>
    </source>
</evidence>
<feature type="coiled-coil region" evidence="4">
    <location>
        <begin position="450"/>
        <end position="484"/>
    </location>
</feature>
<dbReference type="VEuPathDB" id="GiardiaDB:QR46_4603"/>
<dbReference type="SUPFAM" id="SSF57850">
    <property type="entry name" value="RING/U-box"/>
    <property type="match status" value="1"/>
</dbReference>
<protein>
    <recommendedName>
        <fullName evidence="8">RING-type domain-containing protein</fullName>
    </recommendedName>
</protein>
<keyword evidence="3" id="KW-0862">Zinc</keyword>
<dbReference type="Proteomes" id="UP000070089">
    <property type="component" value="Unassembled WGS sequence"/>
</dbReference>
<keyword evidence="2" id="KW-0863">Zinc-finger</keyword>
<feature type="region of interest" description="Disordered" evidence="5">
    <location>
        <begin position="629"/>
        <end position="711"/>
    </location>
</feature>
<name>A0A132NMX8_GIAIN</name>
<feature type="compositionally biased region" description="Polar residues" evidence="5">
    <location>
        <begin position="640"/>
        <end position="657"/>
    </location>
</feature>